<dbReference type="Proteomes" id="UP001139516">
    <property type="component" value="Unassembled WGS sequence"/>
</dbReference>
<sequence length="258" mass="26062">MTEAALLAMLPAFAFHGMLVFARLGAAVMLLPGLGEAEIPARIRLGLGLGLVVLLLPVLQPTLPAPADSVPESARLLVLEAAVGLWLGGLARLVAAALSGAGQVAALMLGLASVLQPDATFGGQQAVTARLFGLAGTVLVLSTGLYALPLRALAESYAVLPVGDPWPAGAAAEALSQAVADSLALALRLAAPFVLGSVVLQGALGMMARVAPQLQIYFLAVPGQILGGLLLLGLLLPPLLGDWSDAARAAFSLLPGQR</sequence>
<protein>
    <submittedName>
        <fullName evidence="8">Flagellar biosynthetic protein FliR</fullName>
    </submittedName>
</protein>
<dbReference type="InterPro" id="IPR002010">
    <property type="entry name" value="T3SS_IM_R"/>
</dbReference>
<evidence type="ECO:0000256" key="3">
    <source>
        <dbReference type="ARBA" id="ARBA00022475"/>
    </source>
</evidence>
<name>A0A9X1Y498_9PROT</name>
<keyword evidence="4 7" id="KW-0812">Transmembrane</keyword>
<feature type="transmembrane region" description="Helical" evidence="7">
    <location>
        <begin position="185"/>
        <end position="204"/>
    </location>
</feature>
<feature type="transmembrane region" description="Helical" evidence="7">
    <location>
        <begin position="216"/>
        <end position="236"/>
    </location>
</feature>
<feature type="transmembrane region" description="Helical" evidence="7">
    <location>
        <begin position="127"/>
        <end position="148"/>
    </location>
</feature>
<keyword evidence="9" id="KW-1185">Reference proteome</keyword>
<dbReference type="AlphaFoldDB" id="A0A9X1Y498"/>
<dbReference type="Pfam" id="PF01311">
    <property type="entry name" value="Bac_export_1"/>
    <property type="match status" value="1"/>
</dbReference>
<dbReference type="GO" id="GO:0006605">
    <property type="term" value="P:protein targeting"/>
    <property type="evidence" value="ECO:0007669"/>
    <property type="project" value="InterPro"/>
</dbReference>
<reference evidence="8" key="1">
    <citation type="submission" date="2022-04" db="EMBL/GenBank/DDBJ databases">
        <title>Roseomonas acroporae sp. nov., isolated from coral Acropora digitifera.</title>
        <authorList>
            <person name="Sun H."/>
        </authorList>
    </citation>
    <scope>NUCLEOTIDE SEQUENCE</scope>
    <source>
        <strain evidence="8">NAR14</strain>
    </source>
</reference>
<keyword evidence="8" id="KW-0282">Flagellum</keyword>
<feature type="transmembrane region" description="Helical" evidence="7">
    <location>
        <begin position="43"/>
        <end position="63"/>
    </location>
</feature>
<evidence type="ECO:0000256" key="2">
    <source>
        <dbReference type="ARBA" id="ARBA00009772"/>
    </source>
</evidence>
<dbReference type="GO" id="GO:0005886">
    <property type="term" value="C:plasma membrane"/>
    <property type="evidence" value="ECO:0007669"/>
    <property type="project" value="UniProtKB-SubCell"/>
</dbReference>
<evidence type="ECO:0000313" key="8">
    <source>
        <dbReference type="EMBL" id="MCK8782770.1"/>
    </source>
</evidence>
<proteinExistence type="inferred from homology"/>
<evidence type="ECO:0000256" key="1">
    <source>
        <dbReference type="ARBA" id="ARBA00004651"/>
    </source>
</evidence>
<evidence type="ECO:0000256" key="6">
    <source>
        <dbReference type="ARBA" id="ARBA00023136"/>
    </source>
</evidence>
<organism evidence="8 9">
    <name type="scientific">Roseomonas acroporae</name>
    <dbReference type="NCBI Taxonomy" id="2937791"/>
    <lineage>
        <taxon>Bacteria</taxon>
        <taxon>Pseudomonadati</taxon>
        <taxon>Pseudomonadota</taxon>
        <taxon>Alphaproteobacteria</taxon>
        <taxon>Acetobacterales</taxon>
        <taxon>Roseomonadaceae</taxon>
        <taxon>Roseomonas</taxon>
    </lineage>
</organism>
<comment type="caution">
    <text evidence="8">The sequence shown here is derived from an EMBL/GenBank/DDBJ whole genome shotgun (WGS) entry which is preliminary data.</text>
</comment>
<keyword evidence="6 7" id="KW-0472">Membrane</keyword>
<keyword evidence="8" id="KW-0966">Cell projection</keyword>
<dbReference type="PRINTS" id="PR00953">
    <property type="entry name" value="TYPE3IMRPROT"/>
</dbReference>
<evidence type="ECO:0000256" key="7">
    <source>
        <dbReference type="SAM" id="Phobius"/>
    </source>
</evidence>
<gene>
    <name evidence="8" type="ORF">M0638_00045</name>
</gene>
<feature type="transmembrane region" description="Helical" evidence="7">
    <location>
        <begin position="83"/>
        <end position="115"/>
    </location>
</feature>
<dbReference type="RefSeq" id="WP_248664900.1">
    <property type="nucleotide sequence ID" value="NZ_JALPRX010000001.1"/>
</dbReference>
<dbReference type="PANTHER" id="PTHR30065">
    <property type="entry name" value="FLAGELLAR BIOSYNTHETIC PROTEIN FLIR"/>
    <property type="match status" value="1"/>
</dbReference>
<evidence type="ECO:0000256" key="4">
    <source>
        <dbReference type="ARBA" id="ARBA00022692"/>
    </source>
</evidence>
<dbReference type="PANTHER" id="PTHR30065:SF8">
    <property type="entry name" value="FLAGELLAR BIOSYNTHETIC PROTEIN FLIR"/>
    <property type="match status" value="1"/>
</dbReference>
<evidence type="ECO:0000313" key="9">
    <source>
        <dbReference type="Proteomes" id="UP001139516"/>
    </source>
</evidence>
<accession>A0A9X1Y498</accession>
<evidence type="ECO:0000256" key="5">
    <source>
        <dbReference type="ARBA" id="ARBA00022989"/>
    </source>
</evidence>
<comment type="subcellular location">
    <subcellularLocation>
        <location evidence="1">Cell membrane</location>
        <topology evidence="1">Multi-pass membrane protein</topology>
    </subcellularLocation>
</comment>
<keyword evidence="5 7" id="KW-1133">Transmembrane helix</keyword>
<comment type="similarity">
    <text evidence="2">Belongs to the FliR/MopE/SpaR family.</text>
</comment>
<feature type="transmembrane region" description="Helical" evidence="7">
    <location>
        <begin position="6"/>
        <end position="31"/>
    </location>
</feature>
<keyword evidence="3" id="KW-1003">Cell membrane</keyword>
<keyword evidence="8" id="KW-0969">Cilium</keyword>
<dbReference type="EMBL" id="JALPRX010000001">
    <property type="protein sequence ID" value="MCK8782770.1"/>
    <property type="molecule type" value="Genomic_DNA"/>
</dbReference>